<evidence type="ECO:0000313" key="7">
    <source>
        <dbReference type="EMBL" id="CRY77207.1"/>
    </source>
</evidence>
<dbReference type="GO" id="GO:0015658">
    <property type="term" value="F:branched-chain amino acid transmembrane transporter activity"/>
    <property type="evidence" value="ECO:0007669"/>
    <property type="project" value="InterPro"/>
</dbReference>
<keyword evidence="4 6" id="KW-1133">Transmembrane helix</keyword>
<dbReference type="PANTHER" id="PTHR30482:SF10">
    <property type="entry name" value="HIGH-AFFINITY BRANCHED-CHAIN AMINO ACID TRANSPORT PROTEIN BRAE"/>
    <property type="match status" value="1"/>
</dbReference>
<feature type="transmembrane region" description="Helical" evidence="6">
    <location>
        <begin position="350"/>
        <end position="370"/>
    </location>
</feature>
<dbReference type="InterPro" id="IPR001851">
    <property type="entry name" value="ABC_transp_permease"/>
</dbReference>
<evidence type="ECO:0000313" key="8">
    <source>
        <dbReference type="Proteomes" id="UP000057820"/>
    </source>
</evidence>
<evidence type="ECO:0000256" key="4">
    <source>
        <dbReference type="ARBA" id="ARBA00022989"/>
    </source>
</evidence>
<dbReference type="GO" id="GO:0005886">
    <property type="term" value="C:plasma membrane"/>
    <property type="evidence" value="ECO:0007669"/>
    <property type="project" value="UniProtKB-SubCell"/>
</dbReference>
<dbReference type="EMBL" id="LN868938">
    <property type="protein sequence ID" value="CRY77207.1"/>
    <property type="molecule type" value="Genomic_DNA"/>
</dbReference>
<proteinExistence type="predicted"/>
<feature type="transmembrane region" description="Helical" evidence="6">
    <location>
        <begin position="417"/>
        <end position="438"/>
    </location>
</feature>
<dbReference type="AlphaFoldDB" id="A0A0H5NPN0"/>
<dbReference type="InterPro" id="IPR043428">
    <property type="entry name" value="LivM-like"/>
</dbReference>
<sequence length="466" mass="49721">MSTTTTPARAGLGDALRTWWDGLSRPAQWAVGVPAIIALALLPLFPPPVLDTPAYNFGLVMAEFAMFALIAIGLNVVVGQAGLLDLGYVGFYAIGAYTVGLLTSPNSPWNQTDGGWLDPQWAWLACLPIAVAVTALSGLILGSPTLRLRGDYLAIVTLGFGEIVRLLADNLHELTNGSLGLSEVAYPHVGESESKPNGVFSAGNTGDPASANLLDRASYGTYWYWLGLALVIVVLLIVGNLERSRVGRAWVAIREDEDAAEIMGVPTFKFKLWAFLIGAAVGGLSGAMYAGQVQFINPTGFNIINSMLFLCAVVIGGQGNKLGVIFGAFIIAYLPKRLTSVNLVDSESTGYVLLIVDVVLFVGLLVLWRYKGRDLGAWVRRGVIAGMVFTGVMAALLLGSVLLFRPGGAQSLGDLKYLYFGIALVVMMILRPQGLFPVRQKLLSYGRQVYQAVRKPTVGEPIGAGK</sequence>
<dbReference type="PANTHER" id="PTHR30482">
    <property type="entry name" value="HIGH-AFFINITY BRANCHED-CHAIN AMINO ACID TRANSPORT SYSTEM PERMEASE"/>
    <property type="match status" value="1"/>
</dbReference>
<feature type="transmembrane region" description="Helical" evidence="6">
    <location>
        <begin position="222"/>
        <end position="241"/>
    </location>
</feature>
<feature type="transmembrane region" description="Helical" evidence="6">
    <location>
        <begin position="83"/>
        <end position="101"/>
    </location>
</feature>
<comment type="subcellular location">
    <subcellularLocation>
        <location evidence="1">Cell membrane</location>
        <topology evidence="1">Multi-pass membrane protein</topology>
    </subcellularLocation>
</comment>
<dbReference type="Proteomes" id="UP000057820">
    <property type="component" value="Chromosome 1"/>
</dbReference>
<keyword evidence="5 6" id="KW-0472">Membrane</keyword>
<dbReference type="KEGG" id="nfr:ERS450000_02239"/>
<evidence type="ECO:0000256" key="6">
    <source>
        <dbReference type="SAM" id="Phobius"/>
    </source>
</evidence>
<organism evidence="7 8">
    <name type="scientific">Nocardia farcinica</name>
    <dbReference type="NCBI Taxonomy" id="37329"/>
    <lineage>
        <taxon>Bacteria</taxon>
        <taxon>Bacillati</taxon>
        <taxon>Actinomycetota</taxon>
        <taxon>Actinomycetes</taxon>
        <taxon>Mycobacteriales</taxon>
        <taxon>Nocardiaceae</taxon>
        <taxon>Nocardia</taxon>
    </lineage>
</organism>
<dbReference type="Pfam" id="PF02653">
    <property type="entry name" value="BPD_transp_2"/>
    <property type="match status" value="1"/>
</dbReference>
<feature type="transmembrane region" description="Helical" evidence="6">
    <location>
        <begin position="27"/>
        <end position="45"/>
    </location>
</feature>
<evidence type="ECO:0000256" key="2">
    <source>
        <dbReference type="ARBA" id="ARBA00022475"/>
    </source>
</evidence>
<accession>A0A0H5NPN0</accession>
<evidence type="ECO:0000256" key="5">
    <source>
        <dbReference type="ARBA" id="ARBA00023136"/>
    </source>
</evidence>
<feature type="transmembrane region" description="Helical" evidence="6">
    <location>
        <begin position="382"/>
        <end position="405"/>
    </location>
</feature>
<gene>
    <name evidence="7" type="ORF">ERS450000_02239</name>
</gene>
<evidence type="ECO:0000256" key="1">
    <source>
        <dbReference type="ARBA" id="ARBA00004651"/>
    </source>
</evidence>
<dbReference type="RefSeq" id="WP_060592422.1">
    <property type="nucleotide sequence ID" value="NZ_CP031418.1"/>
</dbReference>
<name>A0A0H5NPN0_NOCFR</name>
<reference evidence="8" key="1">
    <citation type="submission" date="2015-03" db="EMBL/GenBank/DDBJ databases">
        <authorList>
            <consortium name="Pathogen Informatics"/>
        </authorList>
    </citation>
    <scope>NUCLEOTIDE SEQUENCE [LARGE SCALE GENOMIC DNA]</scope>
    <source>
        <strain evidence="8">NCTC11134</strain>
    </source>
</reference>
<feature type="transmembrane region" description="Helical" evidence="6">
    <location>
        <begin position="121"/>
        <end position="140"/>
    </location>
</feature>
<feature type="transmembrane region" description="Helical" evidence="6">
    <location>
        <begin position="322"/>
        <end position="338"/>
    </location>
</feature>
<protein>
    <submittedName>
        <fullName evidence="7">Leucine/isoleucine/valine transporter permease subunit</fullName>
    </submittedName>
</protein>
<dbReference type="CDD" id="cd06581">
    <property type="entry name" value="TM_PBP1_LivM_like"/>
    <property type="match status" value="1"/>
</dbReference>
<evidence type="ECO:0000256" key="3">
    <source>
        <dbReference type="ARBA" id="ARBA00022692"/>
    </source>
</evidence>
<keyword evidence="3 6" id="KW-0812">Transmembrane</keyword>
<feature type="transmembrane region" description="Helical" evidence="6">
    <location>
        <begin position="272"/>
        <end position="289"/>
    </location>
</feature>
<keyword evidence="2" id="KW-1003">Cell membrane</keyword>
<feature type="transmembrane region" description="Helical" evidence="6">
    <location>
        <begin position="57"/>
        <end position="78"/>
    </location>
</feature>